<keyword evidence="2" id="KW-1185">Reference proteome</keyword>
<reference evidence="1 2" key="1">
    <citation type="journal article" date="2015" name="Genome Biol.">
        <title>Comparative genomics of Steinernema reveals deeply conserved gene regulatory networks.</title>
        <authorList>
            <person name="Dillman A.R."/>
            <person name="Macchietto M."/>
            <person name="Porter C.F."/>
            <person name="Rogers A."/>
            <person name="Williams B."/>
            <person name="Antoshechkin I."/>
            <person name="Lee M.M."/>
            <person name="Goodwin Z."/>
            <person name="Lu X."/>
            <person name="Lewis E.E."/>
            <person name="Goodrich-Blair H."/>
            <person name="Stock S.P."/>
            <person name="Adams B.J."/>
            <person name="Sternberg P.W."/>
            <person name="Mortazavi A."/>
        </authorList>
    </citation>
    <scope>NUCLEOTIDE SEQUENCE [LARGE SCALE GENOMIC DNA]</scope>
    <source>
        <strain evidence="1 2">ALL</strain>
    </source>
</reference>
<evidence type="ECO:0000313" key="1">
    <source>
        <dbReference type="EMBL" id="TMS39036.1"/>
    </source>
</evidence>
<comment type="caution">
    <text evidence="1">The sequence shown here is derived from an EMBL/GenBank/DDBJ whole genome shotgun (WGS) entry which is preliminary data.</text>
</comment>
<name>A0A4U8UZM7_STECR</name>
<dbReference type="AlphaFoldDB" id="A0A4U8UZM7"/>
<dbReference type="EMBL" id="AZBU02000001">
    <property type="protein sequence ID" value="TMS39036.1"/>
    <property type="molecule type" value="Genomic_DNA"/>
</dbReference>
<organism evidence="1 2">
    <name type="scientific">Steinernema carpocapsae</name>
    <name type="common">Entomopathogenic nematode</name>
    <dbReference type="NCBI Taxonomy" id="34508"/>
    <lineage>
        <taxon>Eukaryota</taxon>
        <taxon>Metazoa</taxon>
        <taxon>Ecdysozoa</taxon>
        <taxon>Nematoda</taxon>
        <taxon>Chromadorea</taxon>
        <taxon>Rhabditida</taxon>
        <taxon>Tylenchina</taxon>
        <taxon>Panagrolaimomorpha</taxon>
        <taxon>Strongyloidoidea</taxon>
        <taxon>Steinernematidae</taxon>
        <taxon>Steinernema</taxon>
    </lineage>
</organism>
<sequence length="148" mass="17118">MNSIARLTELKAISKLTLHPFTYQSSTVVLEFLENLFKHRPKPVFDPSEQSEAKETLLSSVDVFKAAFTDLHGRMEVDLREEAQIARSGLQFLVDDFESNELLELLKSDPVLCLEEYLENTKDIEPWHVSTKKGNDSNVPKSHYWWFC</sequence>
<evidence type="ECO:0000313" key="2">
    <source>
        <dbReference type="Proteomes" id="UP000298663"/>
    </source>
</evidence>
<protein>
    <submittedName>
        <fullName evidence="1">Uncharacterized protein</fullName>
    </submittedName>
</protein>
<dbReference type="Proteomes" id="UP000298663">
    <property type="component" value="Unassembled WGS sequence"/>
</dbReference>
<accession>A0A4U8UZM7</accession>
<proteinExistence type="predicted"/>
<reference evidence="1 2" key="2">
    <citation type="journal article" date="2019" name="G3 (Bethesda)">
        <title>Hybrid Assembly of the Genome of the Entomopathogenic Nematode Steinernema carpocapsae Identifies the X-Chromosome.</title>
        <authorList>
            <person name="Serra L."/>
            <person name="Macchietto M."/>
            <person name="Macias-Munoz A."/>
            <person name="McGill C.J."/>
            <person name="Rodriguez I.M."/>
            <person name="Rodriguez B."/>
            <person name="Murad R."/>
            <person name="Mortazavi A."/>
        </authorList>
    </citation>
    <scope>NUCLEOTIDE SEQUENCE [LARGE SCALE GENOMIC DNA]</scope>
    <source>
        <strain evidence="1 2">ALL</strain>
    </source>
</reference>
<gene>
    <name evidence="1" type="ORF">L596_005630</name>
</gene>
<dbReference type="OrthoDB" id="7408822at2759"/>